<evidence type="ECO:0000313" key="3">
    <source>
        <dbReference type="EMBL" id="CAF3885105.1"/>
    </source>
</evidence>
<feature type="coiled-coil region" evidence="1">
    <location>
        <begin position="79"/>
        <end position="110"/>
    </location>
</feature>
<reference evidence="3" key="1">
    <citation type="submission" date="2021-02" db="EMBL/GenBank/DDBJ databases">
        <authorList>
            <person name="Nowell W R."/>
        </authorList>
    </citation>
    <scope>NUCLEOTIDE SEQUENCE</scope>
</reference>
<feature type="region of interest" description="Disordered" evidence="2">
    <location>
        <begin position="428"/>
        <end position="451"/>
    </location>
</feature>
<evidence type="ECO:0000256" key="1">
    <source>
        <dbReference type="SAM" id="Coils"/>
    </source>
</evidence>
<dbReference type="PANTHER" id="PTHR33939:SF1">
    <property type="entry name" value="DUF4371 DOMAIN-CONTAINING PROTEIN"/>
    <property type="match status" value="1"/>
</dbReference>
<protein>
    <submittedName>
        <fullName evidence="3">Uncharacterized protein</fullName>
    </submittedName>
</protein>
<name>A0A819GGW3_9BILA</name>
<proteinExistence type="predicted"/>
<dbReference type="PANTHER" id="PTHR33939">
    <property type="entry name" value="PROTEIN CBG22215"/>
    <property type="match status" value="1"/>
</dbReference>
<dbReference type="AlphaFoldDB" id="A0A819GGW3"/>
<accession>A0A819GGW3</accession>
<comment type="caution">
    <text evidence="3">The sequence shown here is derived from an EMBL/GenBank/DDBJ whole genome shotgun (WGS) entry which is preliminary data.</text>
</comment>
<dbReference type="Proteomes" id="UP000663823">
    <property type="component" value="Unassembled WGS sequence"/>
</dbReference>
<dbReference type="EMBL" id="CAJOAX010004009">
    <property type="protein sequence ID" value="CAF3885105.1"/>
    <property type="molecule type" value="Genomic_DNA"/>
</dbReference>
<keyword evidence="1" id="KW-0175">Coiled coil</keyword>
<evidence type="ECO:0000256" key="2">
    <source>
        <dbReference type="SAM" id="MobiDB-lite"/>
    </source>
</evidence>
<evidence type="ECO:0000313" key="4">
    <source>
        <dbReference type="Proteomes" id="UP000663823"/>
    </source>
</evidence>
<gene>
    <name evidence="3" type="ORF">OTI717_LOCUS22967</name>
</gene>
<sequence>MIDRLRHLQEKQVQFYEDLEKLVARVSIDFLPRSFDELERFVSFDDYFPLIKDNIAVEFKQNSYKIIQEAKHIWLNTYVDAYESQMEEFEHQYEKKLDQEKQDKEDAAIRATFRLRNPRTRSSSSSSSSSVTAAFNSTLTTFMPVAKSSQKRGHSGRPPIILTENQKENVRYHVHLMLAERIYPTVDKVLNRILSDEPDFPIRSTSSLWWWMKKLGFAYKITSKVVVPLDSPFYMAARARYFSKIDELRNNGTVVFWHDETWCNQNEEKTFVWNDRDTGAGRLRQSSGKGSRLVISALMSNSGFHRSSIDIFETTEGNRMDSSHFLAWIDRTASLLRKEFGNNRFFDPNCYHNRLTNDTMPPKRSWRKEYIIQWLNDHNINVPVKAVKAELLEIAMKNLPEKRYEIDETAKKYNVDILRSDVFTEQLEDDLVDDDDDDGDELDSELEETTG</sequence>
<organism evidence="3 4">
    <name type="scientific">Rotaria sordida</name>
    <dbReference type="NCBI Taxonomy" id="392033"/>
    <lineage>
        <taxon>Eukaryota</taxon>
        <taxon>Metazoa</taxon>
        <taxon>Spiralia</taxon>
        <taxon>Gnathifera</taxon>
        <taxon>Rotifera</taxon>
        <taxon>Eurotatoria</taxon>
        <taxon>Bdelloidea</taxon>
        <taxon>Philodinida</taxon>
        <taxon>Philodinidae</taxon>
        <taxon>Rotaria</taxon>
    </lineage>
</organism>